<feature type="region of interest" description="Disordered" evidence="1">
    <location>
        <begin position="47"/>
        <end position="66"/>
    </location>
</feature>
<evidence type="ECO:0000313" key="3">
    <source>
        <dbReference type="EMBL" id="TQV71646.1"/>
    </source>
</evidence>
<evidence type="ECO:0000256" key="2">
    <source>
        <dbReference type="SAM" id="Phobius"/>
    </source>
</evidence>
<keyword evidence="4" id="KW-1185">Reference proteome</keyword>
<protein>
    <submittedName>
        <fullName evidence="3">Cbb3-type cytochrome c oxidase subunit 3</fullName>
    </submittedName>
</protein>
<feature type="transmembrane region" description="Helical" evidence="2">
    <location>
        <begin position="12"/>
        <end position="30"/>
    </location>
</feature>
<proteinExistence type="predicted"/>
<dbReference type="Proteomes" id="UP000317839">
    <property type="component" value="Unassembled WGS sequence"/>
</dbReference>
<reference evidence="3 4" key="1">
    <citation type="submission" date="2019-06" db="EMBL/GenBank/DDBJ databases">
        <title>Draft genome of Aliikangiella marina GYP-15.</title>
        <authorList>
            <person name="Wang G."/>
        </authorList>
    </citation>
    <scope>NUCLEOTIDE SEQUENCE [LARGE SCALE GENOMIC DNA]</scope>
    <source>
        <strain evidence="3 4">GYP-15</strain>
    </source>
</reference>
<gene>
    <name evidence="3" type="ORF">FLL45_21080</name>
</gene>
<dbReference type="Pfam" id="PF05545">
    <property type="entry name" value="FixQ"/>
    <property type="match status" value="1"/>
</dbReference>
<dbReference type="AlphaFoldDB" id="A0A545T361"/>
<accession>A0A545T361</accession>
<evidence type="ECO:0000256" key="1">
    <source>
        <dbReference type="SAM" id="MobiDB-lite"/>
    </source>
</evidence>
<dbReference type="EMBL" id="VIKR01000006">
    <property type="protein sequence ID" value="TQV71646.1"/>
    <property type="molecule type" value="Genomic_DNA"/>
</dbReference>
<sequence>MPVDADLNLIRSLTTLALFILFIVLIYKVYSKKGKKYFEDAANLPFEDGDERSEKVNQESKVKNND</sequence>
<comment type="caution">
    <text evidence="3">The sequence shown here is derived from an EMBL/GenBank/DDBJ whole genome shotgun (WGS) entry which is preliminary data.</text>
</comment>
<evidence type="ECO:0000313" key="4">
    <source>
        <dbReference type="Proteomes" id="UP000317839"/>
    </source>
</evidence>
<keyword evidence="2" id="KW-0812">Transmembrane</keyword>
<dbReference type="OrthoDB" id="6402501at2"/>
<keyword evidence="2" id="KW-0472">Membrane</keyword>
<dbReference type="InterPro" id="IPR008621">
    <property type="entry name" value="Cbb3-typ_cyt_oxidase_comp"/>
</dbReference>
<keyword evidence="2" id="KW-1133">Transmembrane helix</keyword>
<organism evidence="3 4">
    <name type="scientific">Aliikangiella marina</name>
    <dbReference type="NCBI Taxonomy" id="1712262"/>
    <lineage>
        <taxon>Bacteria</taxon>
        <taxon>Pseudomonadati</taxon>
        <taxon>Pseudomonadota</taxon>
        <taxon>Gammaproteobacteria</taxon>
        <taxon>Oceanospirillales</taxon>
        <taxon>Pleioneaceae</taxon>
        <taxon>Aliikangiella</taxon>
    </lineage>
</organism>
<feature type="compositionally biased region" description="Basic and acidic residues" evidence="1">
    <location>
        <begin position="52"/>
        <end position="66"/>
    </location>
</feature>
<name>A0A545T361_9GAMM</name>